<dbReference type="EMBL" id="CM007387">
    <property type="protein sequence ID" value="ONK63156.1"/>
    <property type="molecule type" value="Genomic_DNA"/>
</dbReference>
<dbReference type="Gramene" id="ONK63156">
    <property type="protein sequence ID" value="ONK63156"/>
    <property type="gene ID" value="A4U43_C07F11990"/>
</dbReference>
<reference evidence="2" key="1">
    <citation type="journal article" date="2017" name="Nat. Commun.">
        <title>The asparagus genome sheds light on the origin and evolution of a young Y chromosome.</title>
        <authorList>
            <person name="Harkess A."/>
            <person name="Zhou J."/>
            <person name="Xu C."/>
            <person name="Bowers J.E."/>
            <person name="Van der Hulst R."/>
            <person name="Ayyampalayam S."/>
            <person name="Mercati F."/>
            <person name="Riccardi P."/>
            <person name="McKain M.R."/>
            <person name="Kakrana A."/>
            <person name="Tang H."/>
            <person name="Ray J."/>
            <person name="Groenendijk J."/>
            <person name="Arikit S."/>
            <person name="Mathioni S.M."/>
            <person name="Nakano M."/>
            <person name="Shan H."/>
            <person name="Telgmann-Rauber A."/>
            <person name="Kanno A."/>
            <person name="Yue Z."/>
            <person name="Chen H."/>
            <person name="Li W."/>
            <person name="Chen Y."/>
            <person name="Xu X."/>
            <person name="Zhang Y."/>
            <person name="Luo S."/>
            <person name="Chen H."/>
            <person name="Gao J."/>
            <person name="Mao Z."/>
            <person name="Pires J.C."/>
            <person name="Luo M."/>
            <person name="Kudrna D."/>
            <person name="Wing R.A."/>
            <person name="Meyers B.C."/>
            <person name="Yi K."/>
            <person name="Kong H."/>
            <person name="Lavrijsen P."/>
            <person name="Sunseri F."/>
            <person name="Falavigna A."/>
            <person name="Ye Y."/>
            <person name="Leebens-Mack J.H."/>
            <person name="Chen G."/>
        </authorList>
    </citation>
    <scope>NUCLEOTIDE SEQUENCE [LARGE SCALE GENOMIC DNA]</scope>
    <source>
        <strain evidence="2">cv. DH0086</strain>
    </source>
</reference>
<evidence type="ECO:0000313" key="1">
    <source>
        <dbReference type="EMBL" id="ONK63156.1"/>
    </source>
</evidence>
<evidence type="ECO:0000313" key="2">
    <source>
        <dbReference type="Proteomes" id="UP000243459"/>
    </source>
</evidence>
<protein>
    <submittedName>
        <fullName evidence="1">Uncharacterized protein</fullName>
    </submittedName>
</protein>
<keyword evidence="2" id="KW-1185">Reference proteome</keyword>
<gene>
    <name evidence="1" type="ORF">A4U43_C07F11990</name>
</gene>
<dbReference type="Proteomes" id="UP000243459">
    <property type="component" value="Chromosome 7"/>
</dbReference>
<organism evidence="1 2">
    <name type="scientific">Asparagus officinalis</name>
    <name type="common">Garden asparagus</name>
    <dbReference type="NCBI Taxonomy" id="4686"/>
    <lineage>
        <taxon>Eukaryota</taxon>
        <taxon>Viridiplantae</taxon>
        <taxon>Streptophyta</taxon>
        <taxon>Embryophyta</taxon>
        <taxon>Tracheophyta</taxon>
        <taxon>Spermatophyta</taxon>
        <taxon>Magnoliopsida</taxon>
        <taxon>Liliopsida</taxon>
        <taxon>Asparagales</taxon>
        <taxon>Asparagaceae</taxon>
        <taxon>Asparagoideae</taxon>
        <taxon>Asparagus</taxon>
    </lineage>
</organism>
<dbReference type="AlphaFoldDB" id="A0A5P1EB96"/>
<accession>A0A5P1EB96</accession>
<proteinExistence type="predicted"/>
<name>A0A5P1EB96_ASPOF</name>
<sequence>MCLWLRLEKGSQSASYFSGLFRSRERGRSDGPSTGELGVGVDIGRREGVGLDSGRREEEGFVVGVSLYNMRREEEGAVVGVSLDGGRRTLAM</sequence>